<evidence type="ECO:0000313" key="7">
    <source>
        <dbReference type="Proteomes" id="UP001203338"/>
    </source>
</evidence>
<accession>A0ABT0PIE5</accession>
<evidence type="ECO:0000256" key="4">
    <source>
        <dbReference type="ARBA" id="ARBA00023295"/>
    </source>
</evidence>
<dbReference type="InterPro" id="IPR027291">
    <property type="entry name" value="Glyco_hydro_38_N_sf"/>
</dbReference>
<dbReference type="Pfam" id="PF01074">
    <property type="entry name" value="Glyco_hydro_38N"/>
    <property type="match status" value="1"/>
</dbReference>
<sequence length="1043" mass="120999">MPTEFFHQQRLQRLVDELEEFRYRDRRSLGLFRCYEDNGEVGNKHPDLEAATGTMAVGDRWVGRDKYLWLTQTISLPGEWRERKVVGLFDFGRTGEGTNSGFEAMLYLNGHPWQGVDSNHKEVVFTPKRTGLELKLEFRLWSGLEGGGAPKVQRHELLQAEVACLEPSCDDLYFTARTALHTIDHLPEHSVEKSRLLNVLIQTFNQVDFSDPESEEFFDSVAEAGGYLEQQLKKMKQKHPVSVTCVGHTHIDIAWLWRLRHTREKAARSFATVNRLMTLYKDYTFLQSQPQLYEYIKKDYPVIYRRIQKWVKEGRWEAGGAMWVEADCNVSSGESLVRQLMYGIRFFEQEFGVRNNYLWLPDVFGYSWALPQILKQCGLETFFTTKISWNEYNKLPHDTFIWRGIDGSEVTTHFITTPTDEGPNRSYYTYNGLLEPHTVNGIWENYADKGINQNLLLAYGYGDGGGGVNRHMLEMRRRLEKMPGQVEVRSGRVDNFANKLNETIRSDHGGYLHTWDGELYLEYHRGTYTSQAYNKRMNRFLELKYRESEFLCALAAVQDHSWESYPEDFLYEGWKIILRNQFHDIIPGSSIREVYQDCREEYQQADLLADQCQQDALGALVSPRNNVYSIFNSAGWKRDSIVSLPVSDFRGSVCNRSGEFLPIQAEEDHLLVQVEHAPSLGAAQLYLKSDMYWENSPFDITDRTIQTPFYVLNWNEQGQVNRLYDLEAEREVLADGELANVFQVFEDKPRQYDAWEMEASFEQKQETVSELVIAEVISRGGLQISVQFQWRYRNSVITQVMTLYRSSRRIDFKTDVDWQEREKLVKVSFPVAIRASDATYDIQFGNVKRPTHKNTSWDQARFEVVGHQWADLSEQGYGVALLNNSKYGYDIHNHVMRLTLLKSSNYPDPLADCGSHEFTYALMPHVGSWQEVGVVQEAWDLNNPLQAQAGESWLAGKSLLRCDNTNIFIEAVKKAEDSDHLIVRLYEYAGSRGRFTLESDLRIESWQPCNLLEQEVGDEHYCPEISDEITPYQLKTYRVAIAR</sequence>
<feature type="domain" description="Glycoside hydrolase family 38 central" evidence="5">
    <location>
        <begin position="522"/>
        <end position="602"/>
    </location>
</feature>
<dbReference type="SUPFAM" id="SSF74650">
    <property type="entry name" value="Galactose mutarotase-like"/>
    <property type="match status" value="1"/>
</dbReference>
<protein>
    <submittedName>
        <fullName evidence="6">Alpha-mannosidase</fullName>
    </submittedName>
</protein>
<dbReference type="Gene3D" id="2.60.40.2220">
    <property type="match status" value="1"/>
</dbReference>
<keyword evidence="3" id="KW-0378">Hydrolase</keyword>
<keyword evidence="7" id="KW-1185">Reference proteome</keyword>
<dbReference type="CDD" id="cd10789">
    <property type="entry name" value="GH38N_AMII_ER_cytosolic"/>
    <property type="match status" value="1"/>
</dbReference>
<dbReference type="EMBL" id="JAMFLX010000016">
    <property type="protein sequence ID" value="MCL6270791.1"/>
    <property type="molecule type" value="Genomic_DNA"/>
</dbReference>
<dbReference type="InterPro" id="IPR011682">
    <property type="entry name" value="Glyco_hydro_38_C"/>
</dbReference>
<dbReference type="SUPFAM" id="SSF88713">
    <property type="entry name" value="Glycoside hydrolase/deacetylase"/>
    <property type="match status" value="1"/>
</dbReference>
<dbReference type="SMART" id="SM00872">
    <property type="entry name" value="Alpha-mann_mid"/>
    <property type="match status" value="1"/>
</dbReference>
<dbReference type="InterPro" id="IPR015341">
    <property type="entry name" value="Glyco_hydro_38_cen"/>
</dbReference>
<dbReference type="Proteomes" id="UP001203338">
    <property type="component" value="Unassembled WGS sequence"/>
</dbReference>
<dbReference type="Gene3D" id="1.20.1270.50">
    <property type="entry name" value="Glycoside hydrolase family 38, central domain"/>
    <property type="match status" value="1"/>
</dbReference>
<evidence type="ECO:0000313" key="6">
    <source>
        <dbReference type="EMBL" id="MCL6270791.1"/>
    </source>
</evidence>
<evidence type="ECO:0000256" key="1">
    <source>
        <dbReference type="ARBA" id="ARBA00009792"/>
    </source>
</evidence>
<dbReference type="InterPro" id="IPR000602">
    <property type="entry name" value="Glyco_hydro_38_N"/>
</dbReference>
<dbReference type="Gene3D" id="2.70.98.30">
    <property type="entry name" value="Golgi alpha-mannosidase II, domain 4"/>
    <property type="match status" value="1"/>
</dbReference>
<dbReference type="PANTHER" id="PTHR46017:SF1">
    <property type="entry name" value="ALPHA-MANNOSIDASE 2C1"/>
    <property type="match status" value="1"/>
</dbReference>
<evidence type="ECO:0000259" key="5">
    <source>
        <dbReference type="SMART" id="SM00872"/>
    </source>
</evidence>
<proteinExistence type="inferred from homology"/>
<keyword evidence="4" id="KW-0326">Glycosidase</keyword>
<dbReference type="PANTHER" id="PTHR46017">
    <property type="entry name" value="ALPHA-MANNOSIDASE 2C1"/>
    <property type="match status" value="1"/>
</dbReference>
<dbReference type="Pfam" id="PF09261">
    <property type="entry name" value="Alpha-mann_mid"/>
    <property type="match status" value="1"/>
</dbReference>
<dbReference type="InterPro" id="IPR037094">
    <property type="entry name" value="Glyco_hydro_38_cen_sf"/>
</dbReference>
<dbReference type="InterPro" id="IPR011330">
    <property type="entry name" value="Glyco_hydro/deAcase_b/a-brl"/>
</dbReference>
<comment type="similarity">
    <text evidence="1">Belongs to the glycosyl hydrolase 38 family.</text>
</comment>
<evidence type="ECO:0000256" key="2">
    <source>
        <dbReference type="ARBA" id="ARBA00022723"/>
    </source>
</evidence>
<dbReference type="InterPro" id="IPR011013">
    <property type="entry name" value="Gal_mutarotase_sf_dom"/>
</dbReference>
<dbReference type="Gene3D" id="3.20.110.10">
    <property type="entry name" value="Glycoside hydrolase 38, N terminal domain"/>
    <property type="match status" value="1"/>
</dbReference>
<dbReference type="Pfam" id="PF07748">
    <property type="entry name" value="Glyco_hydro_38C"/>
    <property type="match status" value="1"/>
</dbReference>
<organism evidence="6 7">
    <name type="scientific">Parendozoicomonas callyspongiae</name>
    <dbReference type="NCBI Taxonomy" id="2942213"/>
    <lineage>
        <taxon>Bacteria</taxon>
        <taxon>Pseudomonadati</taxon>
        <taxon>Pseudomonadota</taxon>
        <taxon>Gammaproteobacteria</taxon>
        <taxon>Oceanospirillales</taxon>
        <taxon>Endozoicomonadaceae</taxon>
        <taxon>Parendozoicomonas</taxon>
    </lineage>
</organism>
<gene>
    <name evidence="6" type="ORF">M3P05_12740</name>
</gene>
<dbReference type="RefSeq" id="WP_249700076.1">
    <property type="nucleotide sequence ID" value="NZ_JAMFLX010000016.1"/>
</dbReference>
<dbReference type="InterPro" id="IPR041147">
    <property type="entry name" value="GH38_C"/>
</dbReference>
<dbReference type="SUPFAM" id="SSF88688">
    <property type="entry name" value="Families 57/38 glycoside transferase middle domain"/>
    <property type="match status" value="1"/>
</dbReference>
<keyword evidence="2" id="KW-0479">Metal-binding</keyword>
<dbReference type="Pfam" id="PF17677">
    <property type="entry name" value="Glyco_hydro38C2"/>
    <property type="match status" value="1"/>
</dbReference>
<name>A0ABT0PIE5_9GAMM</name>
<dbReference type="InterPro" id="IPR028995">
    <property type="entry name" value="Glyco_hydro_57/38_cen_sf"/>
</dbReference>
<comment type="caution">
    <text evidence="6">The sequence shown here is derived from an EMBL/GenBank/DDBJ whole genome shotgun (WGS) entry which is preliminary data.</text>
</comment>
<reference evidence="6 7" key="1">
    <citation type="submission" date="2022-05" db="EMBL/GenBank/DDBJ databases">
        <authorList>
            <person name="Park J.-S."/>
        </authorList>
    </citation>
    <scope>NUCLEOTIDE SEQUENCE [LARGE SCALE GENOMIC DNA]</scope>
    <source>
        <strain evidence="6 7">2012CJ34-2</strain>
    </source>
</reference>
<evidence type="ECO:0000256" key="3">
    <source>
        <dbReference type="ARBA" id="ARBA00022801"/>
    </source>
</evidence>